<dbReference type="Proteomes" id="UP000297703">
    <property type="component" value="Unassembled WGS sequence"/>
</dbReference>
<organism evidence="2 3">
    <name type="scientific">Platysternon megacephalum</name>
    <name type="common">big-headed turtle</name>
    <dbReference type="NCBI Taxonomy" id="55544"/>
    <lineage>
        <taxon>Eukaryota</taxon>
        <taxon>Metazoa</taxon>
        <taxon>Chordata</taxon>
        <taxon>Craniata</taxon>
        <taxon>Vertebrata</taxon>
        <taxon>Euteleostomi</taxon>
        <taxon>Archelosauria</taxon>
        <taxon>Testudinata</taxon>
        <taxon>Testudines</taxon>
        <taxon>Cryptodira</taxon>
        <taxon>Durocryptodira</taxon>
        <taxon>Testudinoidea</taxon>
        <taxon>Platysternidae</taxon>
        <taxon>Platysternon</taxon>
    </lineage>
</organism>
<proteinExistence type="predicted"/>
<reference evidence="2 3" key="2">
    <citation type="submission" date="2019-04" db="EMBL/GenBank/DDBJ databases">
        <title>The genome sequence of big-headed turtle.</title>
        <authorList>
            <person name="Gong S."/>
        </authorList>
    </citation>
    <scope>NUCLEOTIDE SEQUENCE [LARGE SCALE GENOMIC DNA]</scope>
    <source>
        <strain evidence="2">DO16091913</strain>
        <tissue evidence="2">Muscle</tissue>
    </source>
</reference>
<keyword evidence="2" id="KW-0418">Kinase</keyword>
<protein>
    <submittedName>
        <fullName evidence="2">Dual specificity protein kinase CLK3</fullName>
    </submittedName>
</protein>
<evidence type="ECO:0000313" key="2">
    <source>
        <dbReference type="EMBL" id="TFK04235.1"/>
    </source>
</evidence>
<reference evidence="2 3" key="1">
    <citation type="submission" date="2019-04" db="EMBL/GenBank/DDBJ databases">
        <title>Draft genome of the big-headed turtle Platysternon megacephalum.</title>
        <authorList>
            <person name="Gong S."/>
        </authorList>
    </citation>
    <scope>NUCLEOTIDE SEQUENCE [LARGE SCALE GENOMIC DNA]</scope>
    <source>
        <strain evidence="2">DO16091913</strain>
        <tissue evidence="2">Muscle</tissue>
    </source>
</reference>
<keyword evidence="3" id="KW-1185">Reference proteome</keyword>
<sequence>MLHPIIPWVTQLNPAPHPDHFITTALKEISEAKLLCAGNEKPLGGTETRMAFGMAFQFRKREGDSFFQPHLGYVLPPGHKGAALSLGCISRIRNDTASFQAASQQRARELLKDKNKTTRHNHGHGISPVKKSSEESCSGRDTYLDVQEI</sequence>
<dbReference type="GO" id="GO:0016301">
    <property type="term" value="F:kinase activity"/>
    <property type="evidence" value="ECO:0007669"/>
    <property type="project" value="UniProtKB-KW"/>
</dbReference>
<name>A0A4D9E6K0_9SAUR</name>
<evidence type="ECO:0000313" key="3">
    <source>
        <dbReference type="Proteomes" id="UP000297703"/>
    </source>
</evidence>
<feature type="region of interest" description="Disordered" evidence="1">
    <location>
        <begin position="112"/>
        <end position="149"/>
    </location>
</feature>
<accession>A0A4D9E6K0</accession>
<evidence type="ECO:0000256" key="1">
    <source>
        <dbReference type="SAM" id="MobiDB-lite"/>
    </source>
</evidence>
<comment type="caution">
    <text evidence="2">The sequence shown here is derived from an EMBL/GenBank/DDBJ whole genome shotgun (WGS) entry which is preliminary data.</text>
</comment>
<gene>
    <name evidence="2" type="ORF">DR999_PMT13274</name>
</gene>
<dbReference type="EMBL" id="QXTE01000142">
    <property type="protein sequence ID" value="TFK04235.1"/>
    <property type="molecule type" value="Genomic_DNA"/>
</dbReference>
<keyword evidence="2" id="KW-0808">Transferase</keyword>
<dbReference type="AlphaFoldDB" id="A0A4D9E6K0"/>